<evidence type="ECO:0000313" key="4">
    <source>
        <dbReference type="EMBL" id="KND57500.1"/>
    </source>
</evidence>
<reference evidence="5" key="1">
    <citation type="submission" date="2015-06" db="EMBL/GenBank/DDBJ databases">
        <title>Comparative genomics of Burkholderia leaf nodule symbionts.</title>
        <authorList>
            <person name="Carlier A."/>
            <person name="Eberl L."/>
            <person name="Pinto-Carbo M."/>
        </authorList>
    </citation>
    <scope>NUCLEOTIDE SEQUENCE [LARGE SCALE GENOMIC DNA]</scope>
    <source>
        <strain evidence="5">UZHbot4</strain>
    </source>
</reference>
<dbReference type="SUPFAM" id="SSF55874">
    <property type="entry name" value="ATPase domain of HSP90 chaperone/DNA topoisomerase II/histidine kinase"/>
    <property type="match status" value="1"/>
</dbReference>
<dbReference type="OrthoDB" id="2514702at2"/>
<feature type="transmembrane region" description="Helical" evidence="2">
    <location>
        <begin position="116"/>
        <end position="137"/>
    </location>
</feature>
<feature type="coiled-coil region" evidence="1">
    <location>
        <begin position="139"/>
        <end position="171"/>
    </location>
</feature>
<accession>A0A0L0M5D7</accession>
<evidence type="ECO:0000313" key="5">
    <source>
        <dbReference type="Proteomes" id="UP000036959"/>
    </source>
</evidence>
<proteinExistence type="predicted"/>
<keyword evidence="4" id="KW-0808">Transferase</keyword>
<dbReference type="Gene3D" id="3.30.565.10">
    <property type="entry name" value="Histidine kinase-like ATPase, C-terminal domain"/>
    <property type="match status" value="1"/>
</dbReference>
<gene>
    <name evidence="4" type="ORF">BVER_05796c</name>
</gene>
<evidence type="ECO:0000259" key="3">
    <source>
        <dbReference type="PROSITE" id="PS50109"/>
    </source>
</evidence>
<dbReference type="AlphaFoldDB" id="A0A0L0M5D7"/>
<dbReference type="EMBL" id="LFJJ01000240">
    <property type="protein sequence ID" value="KND57500.1"/>
    <property type="molecule type" value="Genomic_DNA"/>
</dbReference>
<keyword evidence="2" id="KW-0472">Membrane</keyword>
<keyword evidence="2" id="KW-0812">Transmembrane</keyword>
<sequence>MPSKPLSLRFFAPHASPAQLGRSLLSLFCFNCAVGLIFWATRRNESLLPYLVVANGIGFSASLLSVAADRLVRGKLALVPKTLVVAPASVFIGFEVAASTIGHVPHLIGHAGLKVWLAYGSSFIIAGAACAFVSVFVQAARMRTSLETQRREAAEARQAETAARLALLQAQIEPHFLFNTLANVQSLIERDPTRATTMLDSLNCYLRASLGRTRKATATLDEELELVEALLKIATIRLGEERLRYSVDVPDALRALPLSPLLLQPLVENALLHGIEPSVDLGEVLIRGTRDGDSLILSVTDTGVGLGNAGTKLHGGVGLANVRARMISLYGERGRVSIGANADAMRGVTATLQIPIA</sequence>
<feature type="transmembrane region" description="Helical" evidence="2">
    <location>
        <begin position="83"/>
        <end position="104"/>
    </location>
</feature>
<dbReference type="PANTHER" id="PTHR34220:SF9">
    <property type="entry name" value="SIGNAL TRANSDUCTION HISTIDINE KINASE INTERNAL REGION DOMAIN-CONTAINING PROTEIN"/>
    <property type="match status" value="1"/>
</dbReference>
<keyword evidence="1" id="KW-0175">Coiled coil</keyword>
<dbReference type="RefSeq" id="WP_050455753.1">
    <property type="nucleotide sequence ID" value="NZ_LFJJ01000240.1"/>
</dbReference>
<keyword evidence="2" id="KW-1133">Transmembrane helix</keyword>
<evidence type="ECO:0000256" key="1">
    <source>
        <dbReference type="SAM" id="Coils"/>
    </source>
</evidence>
<feature type="transmembrane region" description="Helical" evidence="2">
    <location>
        <begin position="20"/>
        <end position="41"/>
    </location>
</feature>
<dbReference type="PROSITE" id="PS50109">
    <property type="entry name" value="HIS_KIN"/>
    <property type="match status" value="1"/>
</dbReference>
<dbReference type="PATRIC" id="fig|242163.4.peg.3397"/>
<feature type="domain" description="Histidine kinase" evidence="3">
    <location>
        <begin position="225"/>
        <end position="357"/>
    </location>
</feature>
<organism evidence="4 5">
    <name type="scientific">Candidatus Burkholderia verschuerenii</name>
    <dbReference type="NCBI Taxonomy" id="242163"/>
    <lineage>
        <taxon>Bacteria</taxon>
        <taxon>Pseudomonadati</taxon>
        <taxon>Pseudomonadota</taxon>
        <taxon>Betaproteobacteria</taxon>
        <taxon>Burkholderiales</taxon>
        <taxon>Burkholderiaceae</taxon>
        <taxon>Burkholderia</taxon>
    </lineage>
</organism>
<dbReference type="InterPro" id="IPR010559">
    <property type="entry name" value="Sig_transdc_His_kin_internal"/>
</dbReference>
<keyword evidence="5" id="KW-1185">Reference proteome</keyword>
<dbReference type="PANTHER" id="PTHR34220">
    <property type="entry name" value="SENSOR HISTIDINE KINASE YPDA"/>
    <property type="match status" value="1"/>
</dbReference>
<dbReference type="GO" id="GO:0016020">
    <property type="term" value="C:membrane"/>
    <property type="evidence" value="ECO:0007669"/>
    <property type="project" value="InterPro"/>
</dbReference>
<dbReference type="GO" id="GO:0000155">
    <property type="term" value="F:phosphorelay sensor kinase activity"/>
    <property type="evidence" value="ECO:0007669"/>
    <property type="project" value="InterPro"/>
</dbReference>
<feature type="transmembrane region" description="Helical" evidence="2">
    <location>
        <begin position="47"/>
        <end position="71"/>
    </location>
</feature>
<dbReference type="InterPro" id="IPR036890">
    <property type="entry name" value="HATPase_C_sf"/>
</dbReference>
<evidence type="ECO:0000256" key="2">
    <source>
        <dbReference type="SAM" id="Phobius"/>
    </source>
</evidence>
<dbReference type="InterPro" id="IPR050640">
    <property type="entry name" value="Bact_2-comp_sensor_kinase"/>
</dbReference>
<comment type="caution">
    <text evidence="4">The sequence shown here is derived from an EMBL/GenBank/DDBJ whole genome shotgun (WGS) entry which is preliminary data.</text>
</comment>
<keyword evidence="4" id="KW-0418">Kinase</keyword>
<name>A0A0L0M5D7_9BURK</name>
<dbReference type="InterPro" id="IPR005467">
    <property type="entry name" value="His_kinase_dom"/>
</dbReference>
<dbReference type="Proteomes" id="UP000036959">
    <property type="component" value="Unassembled WGS sequence"/>
</dbReference>
<protein>
    <submittedName>
        <fullName evidence="4">Autolysin sensor kinase</fullName>
    </submittedName>
</protein>
<dbReference type="Pfam" id="PF06580">
    <property type="entry name" value="His_kinase"/>
    <property type="match status" value="1"/>
</dbReference>